<feature type="transmembrane region" description="Helical" evidence="2">
    <location>
        <begin position="432"/>
        <end position="458"/>
    </location>
</feature>
<feature type="transmembrane region" description="Helical" evidence="2">
    <location>
        <begin position="600"/>
        <end position="620"/>
    </location>
</feature>
<keyword evidence="2" id="KW-0472">Membrane</keyword>
<evidence type="ECO:0000256" key="2">
    <source>
        <dbReference type="SAM" id="Phobius"/>
    </source>
</evidence>
<feature type="transmembrane region" description="Helical" evidence="2">
    <location>
        <begin position="400"/>
        <end position="420"/>
    </location>
</feature>
<sequence length="803" mass="80469">MVLSAVGTAFATERAAPGASRAPLVVLGTDNLTWSDLTGLAGSQDATTAEAASTVLGFATSNEPLNLAVRTPADRTCPADGWLTLTAGTRVRAVEGSRACTWEPTASGSGTATSRQLADHLSTQGVRTSAVGQGARHTLGAQSTTTLEEALAGLTGADPTGLVLVDATPQGSAEPGSPASQPATTTPGSTHDTTDDTTATTGGDAPDDAARLRSLAQALSTTLATAPAGTRVVIASLADNEDPGPQVSVLPAGTTSPRGTSGSLLVGASTHQPGLIQLTDLAPTLAQALTDTTAPDFDGQALTLPATAHLTDVQEEPTTARAAAGSAAEGTTRDTDDPRLSALADDALHARASQRTVIPTSLLLVGVAALLLAWAALALRAPRDRPGSRPRRRVGRLSQVAAVAAAGPLGVLLANAAPWWRWGSQGGIPAPWVAAPTLGLVLATSAVLAGCLSGLVAVAHTSRGPALPPPAASAPGATAYLLATATVTAWLTDAALGARLAFNSPLGMNAVVAGRFYGVSNTAFALTAGALIVALAVTWQVLGGGRRRAFMVVGLLGGAALVVDAAPQLGADVGGALALLPALAALAAGLCQLRLGALRWAGVAVASGCLVAALAAADYLRPQEQRTHLGRFAAQVLDGTALTALARRLGALVTPFTTSTTALAALVAGAVGAAALLAWARHERRRWLAGRSRYAWLAQIQLAQPRTAQTRAEPTQTTQAPSAHDQGTQPQVGQPGVSCNQWLRPALTSLTVLTAVAVVVNDSGITIAGFVLASSVPALLALALGSINVAEAATSDAPEANST</sequence>
<feature type="compositionally biased region" description="Low complexity" evidence="1">
    <location>
        <begin position="182"/>
        <end position="204"/>
    </location>
</feature>
<name>A0ABN5PQN6_9ACTO</name>
<feature type="region of interest" description="Disordered" evidence="1">
    <location>
        <begin position="161"/>
        <end position="207"/>
    </location>
</feature>
<feature type="region of interest" description="Disordered" evidence="1">
    <location>
        <begin position="314"/>
        <end position="339"/>
    </location>
</feature>
<feature type="transmembrane region" description="Helical" evidence="2">
    <location>
        <begin position="549"/>
        <end position="567"/>
    </location>
</feature>
<accession>A0ABN5PQN6</accession>
<feature type="compositionally biased region" description="Polar residues" evidence="1">
    <location>
        <begin position="253"/>
        <end position="263"/>
    </location>
</feature>
<protein>
    <submittedName>
        <fullName evidence="3">Uncharacterized protein</fullName>
    </submittedName>
</protein>
<feature type="transmembrane region" description="Helical" evidence="2">
    <location>
        <begin position="522"/>
        <end position="542"/>
    </location>
</feature>
<keyword evidence="2" id="KW-0812">Transmembrane</keyword>
<feature type="compositionally biased region" description="Low complexity" evidence="1">
    <location>
        <begin position="726"/>
        <end position="735"/>
    </location>
</feature>
<feature type="transmembrane region" description="Helical" evidence="2">
    <location>
        <begin position="662"/>
        <end position="680"/>
    </location>
</feature>
<organism evidence="3 4">
    <name type="scientific">Actinomyces lilanjuaniae</name>
    <dbReference type="NCBI Taxonomy" id="2321394"/>
    <lineage>
        <taxon>Bacteria</taxon>
        <taxon>Bacillati</taxon>
        <taxon>Actinomycetota</taxon>
        <taxon>Actinomycetes</taxon>
        <taxon>Actinomycetales</taxon>
        <taxon>Actinomycetaceae</taxon>
        <taxon>Actinomyces</taxon>
    </lineage>
</organism>
<keyword evidence="2" id="KW-1133">Transmembrane helix</keyword>
<evidence type="ECO:0000256" key="1">
    <source>
        <dbReference type="SAM" id="MobiDB-lite"/>
    </source>
</evidence>
<feature type="transmembrane region" description="Helical" evidence="2">
    <location>
        <begin position="357"/>
        <end position="379"/>
    </location>
</feature>
<reference evidence="3 4" key="1">
    <citation type="submission" date="2018-09" db="EMBL/GenBank/DDBJ databases">
        <authorList>
            <person name="Li J."/>
        </authorList>
    </citation>
    <scope>NUCLEOTIDE SEQUENCE [LARGE SCALE GENOMIC DNA]</scope>
    <source>
        <strain evidence="3 4">2129</strain>
    </source>
</reference>
<feature type="compositionally biased region" description="Low complexity" evidence="1">
    <location>
        <begin position="319"/>
        <end position="330"/>
    </location>
</feature>
<feature type="region of interest" description="Disordered" evidence="1">
    <location>
        <begin position="706"/>
        <end position="735"/>
    </location>
</feature>
<proteinExistence type="predicted"/>
<keyword evidence="4" id="KW-1185">Reference proteome</keyword>
<dbReference type="EMBL" id="CP032514">
    <property type="protein sequence ID" value="AYD90705.1"/>
    <property type="molecule type" value="Genomic_DNA"/>
</dbReference>
<evidence type="ECO:0000313" key="4">
    <source>
        <dbReference type="Proteomes" id="UP000273001"/>
    </source>
</evidence>
<evidence type="ECO:0000313" key="3">
    <source>
        <dbReference type="EMBL" id="AYD90705.1"/>
    </source>
</evidence>
<feature type="region of interest" description="Disordered" evidence="1">
    <location>
        <begin position="240"/>
        <end position="263"/>
    </location>
</feature>
<feature type="transmembrane region" description="Helical" evidence="2">
    <location>
        <begin position="479"/>
        <end position="502"/>
    </location>
</feature>
<gene>
    <name evidence="3" type="ORF">D5R93_00580</name>
</gene>
<feature type="compositionally biased region" description="Polar residues" evidence="1">
    <location>
        <begin position="706"/>
        <end position="721"/>
    </location>
</feature>
<feature type="transmembrane region" description="Helical" evidence="2">
    <location>
        <begin position="573"/>
        <end position="593"/>
    </location>
</feature>
<dbReference type="Proteomes" id="UP000273001">
    <property type="component" value="Chromosome"/>
</dbReference>